<dbReference type="InterPro" id="IPR040605">
    <property type="entry name" value="Glyco_hydro2_dom5"/>
</dbReference>
<dbReference type="PROSITE" id="PS51257">
    <property type="entry name" value="PROKAR_LIPOPROTEIN"/>
    <property type="match status" value="1"/>
</dbReference>
<dbReference type="Gene3D" id="2.60.40.10">
    <property type="entry name" value="Immunoglobulins"/>
    <property type="match status" value="3"/>
</dbReference>
<evidence type="ECO:0000259" key="6">
    <source>
        <dbReference type="Pfam" id="PF02836"/>
    </source>
</evidence>
<feature type="domain" description="Glycosyl hydrolases family 2 sugar binding" evidence="7">
    <location>
        <begin position="81"/>
        <end position="173"/>
    </location>
</feature>
<dbReference type="SUPFAM" id="SSF49785">
    <property type="entry name" value="Galactose-binding domain-like"/>
    <property type="match status" value="1"/>
</dbReference>
<dbReference type="InterPro" id="IPR032311">
    <property type="entry name" value="DUF4982"/>
</dbReference>
<dbReference type="Pfam" id="PF18565">
    <property type="entry name" value="Glyco_hydro2_C5"/>
    <property type="match status" value="1"/>
</dbReference>
<dbReference type="InterPro" id="IPR013783">
    <property type="entry name" value="Ig-like_fold"/>
</dbReference>
<dbReference type="AlphaFoldDB" id="A0A6C2UGA7"/>
<dbReference type="InterPro" id="IPR036156">
    <property type="entry name" value="Beta-gal/glucu_dom_sf"/>
</dbReference>
<evidence type="ECO:0000256" key="2">
    <source>
        <dbReference type="ARBA" id="ARBA00022801"/>
    </source>
</evidence>
<feature type="chain" id="PRO_5025648705" evidence="4">
    <location>
        <begin position="24"/>
        <end position="807"/>
    </location>
</feature>
<dbReference type="Pfam" id="PF16355">
    <property type="entry name" value="DUF4982"/>
    <property type="match status" value="1"/>
</dbReference>
<evidence type="ECO:0000259" key="5">
    <source>
        <dbReference type="Pfam" id="PF00703"/>
    </source>
</evidence>
<proteinExistence type="inferred from homology"/>
<evidence type="ECO:0000259" key="8">
    <source>
        <dbReference type="Pfam" id="PF16355"/>
    </source>
</evidence>
<dbReference type="Gene3D" id="2.60.120.260">
    <property type="entry name" value="Galactose-binding domain-like"/>
    <property type="match status" value="1"/>
</dbReference>
<dbReference type="InterPro" id="IPR006101">
    <property type="entry name" value="Glyco_hydro_2"/>
</dbReference>
<evidence type="ECO:0000259" key="7">
    <source>
        <dbReference type="Pfam" id="PF02837"/>
    </source>
</evidence>
<gene>
    <name evidence="10" type="ORF">SCARR_01262</name>
</gene>
<keyword evidence="2" id="KW-0378">Hydrolase</keyword>
<evidence type="ECO:0000313" key="10">
    <source>
        <dbReference type="EMBL" id="VGO19205.1"/>
    </source>
</evidence>
<dbReference type="SUPFAM" id="SSF51445">
    <property type="entry name" value="(Trans)glycosidases"/>
    <property type="match status" value="1"/>
</dbReference>
<keyword evidence="11" id="KW-1185">Reference proteome</keyword>
<accession>A0A6C2UGA7</accession>
<dbReference type="InterPro" id="IPR017853">
    <property type="entry name" value="GH"/>
</dbReference>
<keyword evidence="3" id="KW-0326">Glycosidase</keyword>
<dbReference type="GO" id="GO:0004553">
    <property type="term" value="F:hydrolase activity, hydrolyzing O-glycosyl compounds"/>
    <property type="evidence" value="ECO:0007669"/>
    <property type="project" value="InterPro"/>
</dbReference>
<evidence type="ECO:0000256" key="4">
    <source>
        <dbReference type="SAM" id="SignalP"/>
    </source>
</evidence>
<evidence type="ECO:0000313" key="11">
    <source>
        <dbReference type="Proteomes" id="UP000346198"/>
    </source>
</evidence>
<protein>
    <submittedName>
        <fullName evidence="10">Beta-galactosidase BoGH2A</fullName>
    </submittedName>
</protein>
<name>A0A6C2UGA7_9BACT</name>
<dbReference type="Gene3D" id="3.20.20.80">
    <property type="entry name" value="Glycosidases"/>
    <property type="match status" value="1"/>
</dbReference>
<evidence type="ECO:0000256" key="1">
    <source>
        <dbReference type="ARBA" id="ARBA00007401"/>
    </source>
</evidence>
<dbReference type="PRINTS" id="PR00132">
    <property type="entry name" value="GLHYDRLASE2"/>
</dbReference>
<feature type="domain" description="Glycoside hydrolase family 2" evidence="9">
    <location>
        <begin position="698"/>
        <end position="797"/>
    </location>
</feature>
<keyword evidence="4" id="KW-0732">Signal</keyword>
<dbReference type="InterPro" id="IPR006104">
    <property type="entry name" value="Glyco_hydro_2_N"/>
</dbReference>
<feature type="domain" description="DUF4982" evidence="8">
    <location>
        <begin position="626"/>
        <end position="681"/>
    </location>
</feature>
<dbReference type="InterPro" id="IPR006103">
    <property type="entry name" value="Glyco_hydro_2_cat"/>
</dbReference>
<feature type="domain" description="Glycoside hydrolase family 2 catalytic" evidence="6">
    <location>
        <begin position="287"/>
        <end position="450"/>
    </location>
</feature>
<dbReference type="GO" id="GO:0005975">
    <property type="term" value="P:carbohydrate metabolic process"/>
    <property type="evidence" value="ECO:0007669"/>
    <property type="project" value="InterPro"/>
</dbReference>
<dbReference type="Pfam" id="PF02837">
    <property type="entry name" value="Glyco_hydro_2_N"/>
    <property type="match status" value="1"/>
</dbReference>
<sequence>MKFMRIMCVAVVLGAACASGATREVLEFNAGWRFHLGDAAGFEASGFNDSKWTSVRLPHDFSIGLPRDFDDSSLKDGAYFQTGIGCYRKEFKVPEAWLSKAVTIDFDGIYENGEIWINGHSLGKRPYGYVPVWHEISGFLKAGKNVVAVRADNSNQPNSRWYTGSGIYRKATLTVANKTHVAYHGVRIETKPEGANGCRLDVAVEVQHGVPGMALEFSVAAQDGTVVATEIAAADGTASVLLKNPVRWSPETPHLYTLETRLKVAGKVVDEHMEIFGVRDFRMDPKEGLFLNGKSIKLKGVCLHHDAGSVGSAFYRPIWKRRLRLLKEAGCNAIRTSHNIAARELIELCDEMGMIVLEEAFDGLRMQKREQDYHLYFDEWWREDLKNMILRDRNSPSVVMWSIGNEIKEKGDAENGPPLVRAMVEEVHRLDPTRPATCGNNFIFAANKAGVSQELDVVGYNDGGGSVWEYANDKAAYPDRLIYGSEVPHTFATRGMYKTTTRVKKAKKDAELSGSTKDKGEWVPNLAKKELWPENKKYASSYDNDYTRISVRGSWKLTRDLPFMIGEFRWTGIDYIGESGNRTNNDFGVLDLCGFKKDPYYLLQSLWTTEPMVHLLPHWTHTFKKGTVIPVWAYSNCDEVELFLNGKSLGRQTMDPDVLRIEWKVPYAPGKLEARAYRAGKPEAATVRVTAGRPACVVLTADKTAMTASGSDVVHIRAEIQDGQGNICPTAMNLVEFKVKGVGTMLGVDNGDPYLEHSFVGEHMPAFNGLCQLLVKSTDEAGRIEITATADGLKSGSMIILSAPSAD</sequence>
<dbReference type="PANTHER" id="PTHR42732:SF1">
    <property type="entry name" value="BETA-MANNOSIDASE"/>
    <property type="match status" value="1"/>
</dbReference>
<reference evidence="10 11" key="1">
    <citation type="submission" date="2019-04" db="EMBL/GenBank/DDBJ databases">
        <authorList>
            <person name="Van Vliet M D."/>
        </authorList>
    </citation>
    <scope>NUCLEOTIDE SEQUENCE [LARGE SCALE GENOMIC DNA]</scope>
    <source>
        <strain evidence="10 11">F21</strain>
    </source>
</reference>
<comment type="similarity">
    <text evidence="1">Belongs to the glycosyl hydrolase 2 family.</text>
</comment>
<evidence type="ECO:0000259" key="9">
    <source>
        <dbReference type="Pfam" id="PF18565"/>
    </source>
</evidence>
<dbReference type="InterPro" id="IPR008979">
    <property type="entry name" value="Galactose-bd-like_sf"/>
</dbReference>
<feature type="signal peptide" evidence="4">
    <location>
        <begin position="1"/>
        <end position="23"/>
    </location>
</feature>
<dbReference type="EMBL" id="CAAHFH010000001">
    <property type="protein sequence ID" value="VGO19205.1"/>
    <property type="molecule type" value="Genomic_DNA"/>
</dbReference>
<feature type="domain" description="Glycoside hydrolase family 2 immunoglobulin-like beta-sandwich" evidence="5">
    <location>
        <begin position="187"/>
        <end position="279"/>
    </location>
</feature>
<evidence type="ECO:0000256" key="3">
    <source>
        <dbReference type="ARBA" id="ARBA00023295"/>
    </source>
</evidence>
<dbReference type="InterPro" id="IPR051913">
    <property type="entry name" value="GH2_Domain-Containing"/>
</dbReference>
<dbReference type="SUPFAM" id="SSF49303">
    <property type="entry name" value="beta-Galactosidase/glucuronidase domain"/>
    <property type="match status" value="1"/>
</dbReference>
<dbReference type="Pfam" id="PF00703">
    <property type="entry name" value="Glyco_hydro_2"/>
    <property type="match status" value="1"/>
</dbReference>
<dbReference type="InterPro" id="IPR006102">
    <property type="entry name" value="Ig-like_GH2"/>
</dbReference>
<dbReference type="Pfam" id="PF02836">
    <property type="entry name" value="Glyco_hydro_2_C"/>
    <property type="match status" value="1"/>
</dbReference>
<dbReference type="PANTHER" id="PTHR42732">
    <property type="entry name" value="BETA-GALACTOSIDASE"/>
    <property type="match status" value="1"/>
</dbReference>
<dbReference type="Proteomes" id="UP000346198">
    <property type="component" value="Unassembled WGS sequence"/>
</dbReference>
<organism evidence="10 11">
    <name type="scientific">Pontiella sulfatireligans</name>
    <dbReference type="NCBI Taxonomy" id="2750658"/>
    <lineage>
        <taxon>Bacteria</taxon>
        <taxon>Pseudomonadati</taxon>
        <taxon>Kiritimatiellota</taxon>
        <taxon>Kiritimatiellia</taxon>
        <taxon>Kiritimatiellales</taxon>
        <taxon>Pontiellaceae</taxon>
        <taxon>Pontiella</taxon>
    </lineage>
</organism>